<dbReference type="PANTHER" id="PTHR11337:SF11">
    <property type="entry name" value="CD164 SIALOMUCIN-LIKE 2 PROTEIN"/>
    <property type="match status" value="1"/>
</dbReference>
<keyword evidence="6 9" id="KW-0472">Membrane</keyword>
<dbReference type="GO" id="GO:0031410">
    <property type="term" value="C:cytoplasmic vesicle"/>
    <property type="evidence" value="ECO:0007669"/>
    <property type="project" value="TreeGrafter"/>
</dbReference>
<feature type="region of interest" description="Disordered" evidence="8">
    <location>
        <begin position="110"/>
        <end position="211"/>
    </location>
</feature>
<organism evidence="10 11">
    <name type="scientific">Falco tinnunculus</name>
    <name type="common">Common kestrel</name>
    <dbReference type="NCBI Taxonomy" id="100819"/>
    <lineage>
        <taxon>Eukaryota</taxon>
        <taxon>Metazoa</taxon>
        <taxon>Chordata</taxon>
        <taxon>Craniata</taxon>
        <taxon>Vertebrata</taxon>
        <taxon>Euteleostomi</taxon>
        <taxon>Archelosauria</taxon>
        <taxon>Archosauria</taxon>
        <taxon>Dinosauria</taxon>
        <taxon>Saurischia</taxon>
        <taxon>Theropoda</taxon>
        <taxon>Coelurosauria</taxon>
        <taxon>Aves</taxon>
        <taxon>Neognathae</taxon>
        <taxon>Neoaves</taxon>
        <taxon>Telluraves</taxon>
        <taxon>Australaves</taxon>
        <taxon>Falconiformes</taxon>
        <taxon>Falconidae</taxon>
        <taxon>Falco</taxon>
    </lineage>
</organism>
<reference evidence="10" key="2">
    <citation type="submission" date="2025-09" db="UniProtKB">
        <authorList>
            <consortium name="Ensembl"/>
        </authorList>
    </citation>
    <scope>IDENTIFICATION</scope>
</reference>
<evidence type="ECO:0000256" key="6">
    <source>
        <dbReference type="ARBA" id="ARBA00023136"/>
    </source>
</evidence>
<keyword evidence="4" id="KW-0732">Signal</keyword>
<feature type="region of interest" description="Disordered" evidence="8">
    <location>
        <begin position="307"/>
        <end position="334"/>
    </location>
</feature>
<comment type="similarity">
    <text evidence="2">Belongs to the CD164 family.</text>
</comment>
<proteinExistence type="inferred from homology"/>
<evidence type="ECO:0008006" key="12">
    <source>
        <dbReference type="Google" id="ProtNLM"/>
    </source>
</evidence>
<dbReference type="InterPro" id="IPR007947">
    <property type="entry name" value="CD164_MGC24"/>
</dbReference>
<dbReference type="GO" id="GO:0016020">
    <property type="term" value="C:membrane"/>
    <property type="evidence" value="ECO:0007669"/>
    <property type="project" value="UniProtKB-SubCell"/>
</dbReference>
<feature type="compositionally biased region" description="Low complexity" evidence="8">
    <location>
        <begin position="159"/>
        <end position="178"/>
    </location>
</feature>
<evidence type="ECO:0000256" key="2">
    <source>
        <dbReference type="ARBA" id="ARBA00005341"/>
    </source>
</evidence>
<keyword evidence="7" id="KW-0325">Glycoprotein</keyword>
<evidence type="ECO:0000313" key="11">
    <source>
        <dbReference type="Proteomes" id="UP000694562"/>
    </source>
</evidence>
<dbReference type="Pfam" id="PF05283">
    <property type="entry name" value="MGC-24"/>
    <property type="match status" value="1"/>
</dbReference>
<accession>A0A8C4V1I0</accession>
<dbReference type="OrthoDB" id="6160056at2759"/>
<keyword evidence="11" id="KW-1185">Reference proteome</keyword>
<evidence type="ECO:0000256" key="1">
    <source>
        <dbReference type="ARBA" id="ARBA00004479"/>
    </source>
</evidence>
<keyword evidence="5 9" id="KW-1133">Transmembrane helix</keyword>
<evidence type="ECO:0000256" key="4">
    <source>
        <dbReference type="ARBA" id="ARBA00022729"/>
    </source>
</evidence>
<evidence type="ECO:0000256" key="5">
    <source>
        <dbReference type="ARBA" id="ARBA00022989"/>
    </source>
</evidence>
<comment type="subcellular location">
    <subcellularLocation>
        <location evidence="1">Membrane</location>
        <topology evidence="1">Single-pass type I membrane protein</topology>
    </subcellularLocation>
</comment>
<feature type="compositionally biased region" description="Basic and acidic residues" evidence="8">
    <location>
        <begin position="189"/>
        <end position="198"/>
    </location>
</feature>
<feature type="transmembrane region" description="Helical" evidence="9">
    <location>
        <begin position="349"/>
        <end position="370"/>
    </location>
</feature>
<feature type="compositionally biased region" description="Polar residues" evidence="8">
    <location>
        <begin position="323"/>
        <end position="333"/>
    </location>
</feature>
<reference evidence="10" key="1">
    <citation type="submission" date="2025-08" db="UniProtKB">
        <authorList>
            <consortium name="Ensembl"/>
        </authorList>
    </citation>
    <scope>IDENTIFICATION</scope>
</reference>
<dbReference type="Ensembl" id="ENSFTIT00000022072.1">
    <property type="protein sequence ID" value="ENSFTIP00000021190.1"/>
    <property type="gene ID" value="ENSFTIG00000013761.1"/>
</dbReference>
<name>A0A8C4V1I0_FALTI</name>
<evidence type="ECO:0000256" key="9">
    <source>
        <dbReference type="SAM" id="Phobius"/>
    </source>
</evidence>
<dbReference type="Proteomes" id="UP000694562">
    <property type="component" value="Unplaced"/>
</dbReference>
<evidence type="ECO:0000256" key="7">
    <source>
        <dbReference type="ARBA" id="ARBA00023180"/>
    </source>
</evidence>
<sequence>MLGVQCVQCAGGAVRRHCSVCSVQAACPVRAACAMNAVCAGCTVHCAGCAVCAGCTVHCAGCAVCAECTGRSVHCAQQQCAQGVQGAQGAQCAVPRSSACWGCSAGSPPRAGQPRLSHGHDSVQAARGDTSTSGADPPPGRAPRGGAGRDEAGPPLPAPASGAASRGRASARGSAPLSRELRGAAADTSRWDRAEPSRAEPSLANRAQPGRAMAPPCAGALRCALLCALLCAQGPAPTCAGECSELRSCETCTASTTSHNTTGCIWVGCRTPEEPETGSCVQRGAAVRETCALYNTSTLCRAALKSPTEEPPWSHSKEPATHSPRTTTTSAPLTGSPEFHPPGFDTASFIGGIVLVLSLQAVVFFIVKFIKSKDSTYQTLEDNQ</sequence>
<dbReference type="PANTHER" id="PTHR11337">
    <property type="entry name" value="MUCIN/PORIMIN"/>
    <property type="match status" value="1"/>
</dbReference>
<dbReference type="AlphaFoldDB" id="A0A8C4V1I0"/>
<evidence type="ECO:0000256" key="8">
    <source>
        <dbReference type="SAM" id="MobiDB-lite"/>
    </source>
</evidence>
<keyword evidence="3 9" id="KW-0812">Transmembrane</keyword>
<evidence type="ECO:0000313" key="10">
    <source>
        <dbReference type="Ensembl" id="ENSFTIP00000021190.1"/>
    </source>
</evidence>
<evidence type="ECO:0000256" key="3">
    <source>
        <dbReference type="ARBA" id="ARBA00022692"/>
    </source>
</evidence>
<protein>
    <recommendedName>
        <fullName evidence="12">CD164 sialomucin-like 2 protein</fullName>
    </recommendedName>
</protein>